<dbReference type="PANTHER" id="PTHR21716">
    <property type="entry name" value="TRANSMEMBRANE PROTEIN"/>
    <property type="match status" value="1"/>
</dbReference>
<evidence type="ECO:0000256" key="6">
    <source>
        <dbReference type="ARBA" id="ARBA00022989"/>
    </source>
</evidence>
<dbReference type="GO" id="GO:0055085">
    <property type="term" value="P:transmembrane transport"/>
    <property type="evidence" value="ECO:0007669"/>
    <property type="project" value="TreeGrafter"/>
</dbReference>
<evidence type="ECO:0000313" key="11">
    <source>
        <dbReference type="Proteomes" id="UP000606499"/>
    </source>
</evidence>
<keyword evidence="11" id="KW-1185">Reference proteome</keyword>
<name>A0A923LVG8_9FIRM</name>
<sequence>MQEPTEHHRTEAQNQPHYFQWGLTAFCVIVSSVLVFYFLGWLPIIWRMIKKLLGILSPFIYGFVMAYLLMPVFNGLYRVLQPKLAQRMKRGTQIAKGLCSILSLLIGLAVVGVLLWMVLPQLIVSVFSLLESMDTYLDEISTWVASLLKDNPVIERNFLQLYEQFSTQVVDWVQNSALPQLVALMTGVVTTVSVLFDLLIGIIIALYILNSKDTFCAQAKKTLYSVFSIQRANRIIKRVAYIHRVFGGFITGKLIDSLIIGLLCFAGLRILMGFGLMTMDQSYALLISVIIGVTNIIPFFGPFIGAVPSTILIMVISPVQAVYFVLFILALQQFDGNILGPKILGNSTGLSSFWVMFAILVFGGVFGFVGMAVGVPLFAVLYTMATEAVNNLLRKRGLSVDTNAYRGPKRLDPETRAFVEIREEAPPVSAKERREAAQKARAQAQKENEKD</sequence>
<keyword evidence="3" id="KW-0813">Transport</keyword>
<feature type="transmembrane region" description="Helical" evidence="9">
    <location>
        <begin position="98"/>
        <end position="119"/>
    </location>
</feature>
<dbReference type="InterPro" id="IPR002549">
    <property type="entry name" value="AI-2E-like"/>
</dbReference>
<organism evidence="10 11">
    <name type="scientific">Agathobaculum faecis</name>
    <dbReference type="NCBI Taxonomy" id="2763013"/>
    <lineage>
        <taxon>Bacteria</taxon>
        <taxon>Bacillati</taxon>
        <taxon>Bacillota</taxon>
        <taxon>Clostridia</taxon>
        <taxon>Eubacteriales</taxon>
        <taxon>Butyricicoccaceae</taxon>
        <taxon>Agathobaculum</taxon>
    </lineage>
</organism>
<dbReference type="GO" id="GO:0005886">
    <property type="term" value="C:plasma membrane"/>
    <property type="evidence" value="ECO:0007669"/>
    <property type="project" value="UniProtKB-SubCell"/>
</dbReference>
<evidence type="ECO:0000256" key="7">
    <source>
        <dbReference type="ARBA" id="ARBA00023136"/>
    </source>
</evidence>
<dbReference type="EMBL" id="JACOPL010000004">
    <property type="protein sequence ID" value="MBC5724885.1"/>
    <property type="molecule type" value="Genomic_DNA"/>
</dbReference>
<evidence type="ECO:0000313" key="10">
    <source>
        <dbReference type="EMBL" id="MBC5724885.1"/>
    </source>
</evidence>
<evidence type="ECO:0000256" key="5">
    <source>
        <dbReference type="ARBA" id="ARBA00022692"/>
    </source>
</evidence>
<gene>
    <name evidence="10" type="ORF">H8S45_05360</name>
</gene>
<keyword evidence="6 9" id="KW-1133">Transmembrane helix</keyword>
<evidence type="ECO:0000256" key="4">
    <source>
        <dbReference type="ARBA" id="ARBA00022475"/>
    </source>
</evidence>
<accession>A0A923LVG8</accession>
<feature type="transmembrane region" description="Helical" evidence="9">
    <location>
        <begin position="352"/>
        <end position="385"/>
    </location>
</feature>
<dbReference type="Pfam" id="PF01594">
    <property type="entry name" value="AI-2E_transport"/>
    <property type="match status" value="1"/>
</dbReference>
<reference evidence="10" key="1">
    <citation type="submission" date="2020-08" db="EMBL/GenBank/DDBJ databases">
        <title>Genome public.</title>
        <authorList>
            <person name="Liu C."/>
            <person name="Sun Q."/>
        </authorList>
    </citation>
    <scope>NUCLEOTIDE SEQUENCE</scope>
    <source>
        <strain evidence="10">NSJ-28</strain>
    </source>
</reference>
<feature type="region of interest" description="Disordered" evidence="8">
    <location>
        <begin position="425"/>
        <end position="451"/>
    </location>
</feature>
<keyword evidence="4" id="KW-1003">Cell membrane</keyword>
<dbReference type="RefSeq" id="WP_147573831.1">
    <property type="nucleotide sequence ID" value="NZ_JACOPL010000004.1"/>
</dbReference>
<comment type="caution">
    <text evidence="10">The sequence shown here is derived from an EMBL/GenBank/DDBJ whole genome shotgun (WGS) entry which is preliminary data.</text>
</comment>
<feature type="transmembrane region" description="Helical" evidence="9">
    <location>
        <begin position="21"/>
        <end position="46"/>
    </location>
</feature>
<evidence type="ECO:0000256" key="1">
    <source>
        <dbReference type="ARBA" id="ARBA00004651"/>
    </source>
</evidence>
<comment type="subcellular location">
    <subcellularLocation>
        <location evidence="1">Cell membrane</location>
        <topology evidence="1">Multi-pass membrane protein</topology>
    </subcellularLocation>
</comment>
<feature type="transmembrane region" description="Helical" evidence="9">
    <location>
        <begin position="254"/>
        <end position="277"/>
    </location>
</feature>
<dbReference type="AlphaFoldDB" id="A0A923LVG8"/>
<feature type="transmembrane region" description="Helical" evidence="9">
    <location>
        <begin position="181"/>
        <end position="209"/>
    </location>
</feature>
<protein>
    <submittedName>
        <fullName evidence="10">AI-2E family transporter</fullName>
    </submittedName>
</protein>
<evidence type="ECO:0000256" key="8">
    <source>
        <dbReference type="SAM" id="MobiDB-lite"/>
    </source>
</evidence>
<evidence type="ECO:0000256" key="3">
    <source>
        <dbReference type="ARBA" id="ARBA00022448"/>
    </source>
</evidence>
<evidence type="ECO:0000256" key="9">
    <source>
        <dbReference type="SAM" id="Phobius"/>
    </source>
</evidence>
<comment type="similarity">
    <text evidence="2">Belongs to the autoinducer-2 exporter (AI-2E) (TC 2.A.86) family.</text>
</comment>
<dbReference type="Proteomes" id="UP000606499">
    <property type="component" value="Unassembled WGS sequence"/>
</dbReference>
<dbReference type="PANTHER" id="PTHR21716:SF53">
    <property type="entry name" value="PERMEASE PERM-RELATED"/>
    <property type="match status" value="1"/>
</dbReference>
<keyword evidence="5 9" id="KW-0812">Transmembrane</keyword>
<feature type="transmembrane region" description="Helical" evidence="9">
    <location>
        <begin position="52"/>
        <end position="77"/>
    </location>
</feature>
<feature type="transmembrane region" description="Helical" evidence="9">
    <location>
        <begin position="311"/>
        <end position="332"/>
    </location>
</feature>
<feature type="transmembrane region" description="Helical" evidence="9">
    <location>
        <begin position="283"/>
        <end position="304"/>
    </location>
</feature>
<keyword evidence="7 9" id="KW-0472">Membrane</keyword>
<evidence type="ECO:0000256" key="2">
    <source>
        <dbReference type="ARBA" id="ARBA00009773"/>
    </source>
</evidence>
<proteinExistence type="inferred from homology"/>